<accession>A0A1B7X4X8</accession>
<organism evidence="1 2">
    <name type="scientific">Aphanizomenon flos-aquae WA102</name>
    <dbReference type="NCBI Taxonomy" id="1710896"/>
    <lineage>
        <taxon>Bacteria</taxon>
        <taxon>Bacillati</taxon>
        <taxon>Cyanobacteriota</taxon>
        <taxon>Cyanophyceae</taxon>
        <taxon>Nostocales</taxon>
        <taxon>Aphanizomenonaceae</taxon>
        <taxon>Aphanizomenon</taxon>
    </lineage>
</organism>
<dbReference type="AlphaFoldDB" id="A0A1B7X4X8"/>
<dbReference type="Proteomes" id="UP000092093">
    <property type="component" value="Unassembled WGS sequence"/>
</dbReference>
<comment type="caution">
    <text evidence="1">The sequence shown here is derived from an EMBL/GenBank/DDBJ whole genome shotgun (WGS) entry which is preliminary data.</text>
</comment>
<name>A0A1B7X4X8_APHFL</name>
<evidence type="ECO:0000313" key="2">
    <source>
        <dbReference type="Proteomes" id="UP000092093"/>
    </source>
</evidence>
<gene>
    <name evidence="1" type="ORF">AN484_07020</name>
</gene>
<reference evidence="1 2" key="1">
    <citation type="submission" date="2015-09" db="EMBL/GenBank/DDBJ databases">
        <title>Aphanizomenon flos-aquae WA102.</title>
        <authorList>
            <person name="Driscoll C."/>
        </authorList>
    </citation>
    <scope>NUCLEOTIDE SEQUENCE [LARGE SCALE GENOMIC DNA]</scope>
    <source>
        <strain evidence="1">WA102</strain>
    </source>
</reference>
<evidence type="ECO:0000313" key="1">
    <source>
        <dbReference type="EMBL" id="OBQ44426.1"/>
    </source>
</evidence>
<sequence>MPTSQELYALKQIDRNNSETAPVVKSLVSKVKEPVSATLTRTFGTTAYVAGASYGGRGVFTGVGSVGQSLFINDFQVIIDITTIPSGMSLAVVFYSKDEDSKVTGASVSDGSLITNTFPNACTPAEGYSLTLSVNKGKVFGVAKNIRFITPLEATSLWWYLEAKATFTSAANGETMTAKASCEVY</sequence>
<dbReference type="EMBL" id="LJOW01000022">
    <property type="protein sequence ID" value="OBQ44426.1"/>
    <property type="molecule type" value="Genomic_DNA"/>
</dbReference>
<proteinExistence type="predicted"/>
<protein>
    <submittedName>
        <fullName evidence="1">Uncharacterized protein</fullName>
    </submittedName>
</protein>